<keyword evidence="1" id="KW-0472">Membrane</keyword>
<keyword evidence="4" id="KW-1185">Reference proteome</keyword>
<feature type="transmembrane region" description="Helical" evidence="1">
    <location>
        <begin position="62"/>
        <end position="82"/>
    </location>
</feature>
<keyword evidence="1" id="KW-1133">Transmembrane helix</keyword>
<evidence type="ECO:0000259" key="2">
    <source>
        <dbReference type="Pfam" id="PF01578"/>
    </source>
</evidence>
<feature type="transmembrane region" description="Helical" evidence="1">
    <location>
        <begin position="94"/>
        <end position="118"/>
    </location>
</feature>
<feature type="transmembrane region" description="Helical" evidence="1">
    <location>
        <begin position="124"/>
        <end position="145"/>
    </location>
</feature>
<evidence type="ECO:0000256" key="1">
    <source>
        <dbReference type="SAM" id="Phobius"/>
    </source>
</evidence>
<gene>
    <name evidence="3" type="primary">ccsA</name>
    <name evidence="3" type="ORF">WKW77_21155</name>
</gene>
<reference evidence="3 4" key="1">
    <citation type="submission" date="2024-03" db="EMBL/GenBank/DDBJ databases">
        <title>Novel species of the genus Variovorax.</title>
        <authorList>
            <person name="Liu Q."/>
            <person name="Xin Y.-H."/>
        </authorList>
    </citation>
    <scope>NUCLEOTIDE SEQUENCE [LARGE SCALE GENOMIC DNA]</scope>
    <source>
        <strain evidence="3 4">KACC 18899</strain>
    </source>
</reference>
<feature type="transmembrane region" description="Helical" evidence="1">
    <location>
        <begin position="212"/>
        <end position="229"/>
    </location>
</feature>
<organism evidence="3 4">
    <name type="scientific">Variovorax ureilyticus</name>
    <dbReference type="NCBI Taxonomy" id="1836198"/>
    <lineage>
        <taxon>Bacteria</taxon>
        <taxon>Pseudomonadati</taxon>
        <taxon>Pseudomonadota</taxon>
        <taxon>Betaproteobacteria</taxon>
        <taxon>Burkholderiales</taxon>
        <taxon>Comamonadaceae</taxon>
        <taxon>Variovorax</taxon>
    </lineage>
</organism>
<dbReference type="PANTHER" id="PTHR38034:SF1">
    <property type="entry name" value="INNER MEMBRANE PROTEIN YPJD"/>
    <property type="match status" value="1"/>
</dbReference>
<feature type="transmembrane region" description="Helical" evidence="1">
    <location>
        <begin position="171"/>
        <end position="192"/>
    </location>
</feature>
<proteinExistence type="predicted"/>
<feature type="domain" description="Cytochrome c assembly protein" evidence="2">
    <location>
        <begin position="68"/>
        <end position="262"/>
    </location>
</feature>
<evidence type="ECO:0000313" key="3">
    <source>
        <dbReference type="EMBL" id="MEJ8813608.1"/>
    </source>
</evidence>
<dbReference type="InterPro" id="IPR002541">
    <property type="entry name" value="Cyt_c_assembly"/>
</dbReference>
<dbReference type="InterPro" id="IPR052372">
    <property type="entry name" value="YpjD/HemX"/>
</dbReference>
<evidence type="ECO:0000313" key="4">
    <source>
        <dbReference type="Proteomes" id="UP001365846"/>
    </source>
</evidence>
<dbReference type="PANTHER" id="PTHR38034">
    <property type="entry name" value="INNER MEMBRANE PROTEIN YPJD"/>
    <property type="match status" value="1"/>
</dbReference>
<dbReference type="EMBL" id="JBBKZU010000009">
    <property type="protein sequence ID" value="MEJ8813608.1"/>
    <property type="molecule type" value="Genomic_DNA"/>
</dbReference>
<feature type="transmembrane region" description="Helical" evidence="1">
    <location>
        <begin position="241"/>
        <end position="260"/>
    </location>
</feature>
<keyword evidence="1" id="KW-0812">Transmembrane</keyword>
<sequence length="269" mass="28842">MILAIPSPLGVALGIATAVAYGITAAASSWLSRASTQWMLALAWLLHGCTLADGLTGGGPRFGWAPAISMTAWLVLTVYGIESRLYPQLKIRRALAALGAIAVLLAVLFAGTPLHVAASPWLPLHLALGIASYGLFGAAVIHAWLMTRAERQIRLAAETQSGVPLLTMERLTFRFVAAGFVLLSATLLAGIFFSETLYGAAVRAWKWDHKTVFSILAWATFAVLLIGRVRFGWRGRTARRVLYAGSALLLLAYVGSRFVLEVVLSRTPA</sequence>
<comment type="caution">
    <text evidence="3">The sequence shown here is derived from an EMBL/GenBank/DDBJ whole genome shotgun (WGS) entry which is preliminary data.</text>
</comment>
<feature type="transmembrane region" description="Helical" evidence="1">
    <location>
        <begin position="12"/>
        <end position="31"/>
    </location>
</feature>
<dbReference type="RefSeq" id="WP_340358847.1">
    <property type="nucleotide sequence ID" value="NZ_JBBKZU010000009.1"/>
</dbReference>
<name>A0ABU8VIX5_9BURK</name>
<protein>
    <submittedName>
        <fullName evidence="3">Cytochrome c biogenesis protein CcsA</fullName>
    </submittedName>
</protein>
<dbReference type="Pfam" id="PF01578">
    <property type="entry name" value="Cytochrom_C_asm"/>
    <property type="match status" value="1"/>
</dbReference>
<accession>A0ABU8VIX5</accession>
<dbReference type="Proteomes" id="UP001365846">
    <property type="component" value="Unassembled WGS sequence"/>
</dbReference>